<dbReference type="Gene3D" id="3.30.70.890">
    <property type="entry name" value="GHMP kinase, C-terminal domain"/>
    <property type="match status" value="1"/>
</dbReference>
<dbReference type="InterPro" id="IPR001174">
    <property type="entry name" value="HddA/FKP"/>
</dbReference>
<dbReference type="SUPFAM" id="SSF55060">
    <property type="entry name" value="GHMP Kinase, C-terminal domain"/>
    <property type="match status" value="1"/>
</dbReference>
<dbReference type="EMBL" id="SNRY01002016">
    <property type="protein sequence ID" value="KAA6327294.1"/>
    <property type="molecule type" value="Genomic_DNA"/>
</dbReference>
<dbReference type="AlphaFoldDB" id="A0A5J4R1R7"/>
<accession>A0A5J4R1R7</accession>
<dbReference type="Pfam" id="PF08544">
    <property type="entry name" value="GHMP_kinases_C"/>
    <property type="match status" value="1"/>
</dbReference>
<comment type="caution">
    <text evidence="2">The sequence shown here is derived from an EMBL/GenBank/DDBJ whole genome shotgun (WGS) entry which is preliminary data.</text>
</comment>
<evidence type="ECO:0000259" key="1">
    <source>
        <dbReference type="Pfam" id="PF08544"/>
    </source>
</evidence>
<reference evidence="2" key="1">
    <citation type="submission" date="2019-03" db="EMBL/GenBank/DDBJ databases">
        <title>Single cell metagenomics reveals metabolic interactions within the superorganism composed of flagellate Streblomastix strix and complex community of Bacteroidetes bacteria on its surface.</title>
        <authorList>
            <person name="Treitli S.C."/>
            <person name="Kolisko M."/>
            <person name="Husnik F."/>
            <person name="Keeling P."/>
            <person name="Hampl V."/>
        </authorList>
    </citation>
    <scope>NUCLEOTIDE SEQUENCE</scope>
    <source>
        <strain evidence="2">STM</strain>
    </source>
</reference>
<evidence type="ECO:0000313" key="2">
    <source>
        <dbReference type="EMBL" id="KAA6327294.1"/>
    </source>
</evidence>
<dbReference type="InterPro" id="IPR036554">
    <property type="entry name" value="GHMP_kinase_C_sf"/>
</dbReference>
<dbReference type="PRINTS" id="PR00960">
    <property type="entry name" value="LMBPPROTEIN"/>
</dbReference>
<organism evidence="2">
    <name type="scientific">termite gut metagenome</name>
    <dbReference type="NCBI Taxonomy" id="433724"/>
    <lineage>
        <taxon>unclassified sequences</taxon>
        <taxon>metagenomes</taxon>
        <taxon>organismal metagenomes</taxon>
    </lineage>
</organism>
<dbReference type="InterPro" id="IPR013750">
    <property type="entry name" value="GHMP_kinase_C_dom"/>
</dbReference>
<protein>
    <recommendedName>
        <fullName evidence="1">GHMP kinase C-terminal domain-containing protein</fullName>
    </recommendedName>
</protein>
<sequence>MEHNNINDFGYFLHEGWLLKKSLTKVISNSIVDDIYKKGLKAGALGGKLLGAGGGGFVLFYCPKEKQDDFRKQMPQLTEMRFRFDNFGTKIIYIGDK</sequence>
<dbReference type="GO" id="GO:0005524">
    <property type="term" value="F:ATP binding"/>
    <property type="evidence" value="ECO:0007669"/>
    <property type="project" value="InterPro"/>
</dbReference>
<name>A0A5J4R1R7_9ZZZZ</name>
<gene>
    <name evidence="2" type="ORF">EZS27_023710</name>
</gene>
<feature type="domain" description="GHMP kinase C-terminal" evidence="1">
    <location>
        <begin position="4"/>
        <end position="75"/>
    </location>
</feature>
<dbReference type="GO" id="GO:0016301">
    <property type="term" value="F:kinase activity"/>
    <property type="evidence" value="ECO:0007669"/>
    <property type="project" value="InterPro"/>
</dbReference>
<proteinExistence type="predicted"/>